<evidence type="ECO:0000313" key="6">
    <source>
        <dbReference type="EMBL" id="CAG2148207.1"/>
    </source>
</evidence>
<dbReference type="EMBL" id="CAJPVI010000018">
    <property type="protein sequence ID" value="CAG2148207.1"/>
    <property type="molecule type" value="Genomic_DNA"/>
</dbReference>
<evidence type="ECO:0000256" key="1">
    <source>
        <dbReference type="ARBA" id="ARBA00009437"/>
    </source>
</evidence>
<keyword evidence="4" id="KW-0804">Transcription</keyword>
<dbReference type="Proteomes" id="UP000672657">
    <property type="component" value="Unassembled WGS sequence"/>
</dbReference>
<dbReference type="Gene3D" id="3.40.190.10">
    <property type="entry name" value="Periplasmic binding protein-like II"/>
    <property type="match status" value="2"/>
</dbReference>
<gene>
    <name evidence="6" type="primary">syrM1_1</name>
    <name evidence="6" type="ORF">LMG26411_03291</name>
</gene>
<dbReference type="Pfam" id="PF03466">
    <property type="entry name" value="LysR_substrate"/>
    <property type="match status" value="1"/>
</dbReference>
<dbReference type="InterPro" id="IPR050389">
    <property type="entry name" value="LysR-type_TF"/>
</dbReference>
<keyword evidence="3" id="KW-0238">DNA-binding</keyword>
<sequence>MPDSVKYRRMNFQFCFHTFNIHRMNSLRGIDLNLLVVLEALLAERHISRAALRLHLSQPAVSHALGRLRQLLDDPILVRGKGGLVPSARAHEIAGPLAEALSQVRILLGPGGFQPATARRTFRLAMSDYGALVVLPRLLRAVRKAAPNIDLVVTQASREAMTAQVADGEIDMALGVFAHQPEGVQATALFEESYACAVDAATVRDTGRLDQVAYLARSHVLVATHSERVDAIDAAVAKIGGRRKIACVVPHWSVAPALIAGTNLVLTTARRSLAALEADPRYAVFDPPFPLDDFTFSMIWHDRTDADPGHTWLRERVQAAAATQESDEPISLRG</sequence>
<evidence type="ECO:0000256" key="2">
    <source>
        <dbReference type="ARBA" id="ARBA00023015"/>
    </source>
</evidence>
<evidence type="ECO:0000313" key="7">
    <source>
        <dbReference type="Proteomes" id="UP000672657"/>
    </source>
</evidence>
<organism evidence="6 7">
    <name type="scientific">Cupriavidus numazuensis</name>
    <dbReference type="NCBI Taxonomy" id="221992"/>
    <lineage>
        <taxon>Bacteria</taxon>
        <taxon>Pseudomonadati</taxon>
        <taxon>Pseudomonadota</taxon>
        <taxon>Betaproteobacteria</taxon>
        <taxon>Burkholderiales</taxon>
        <taxon>Burkholderiaceae</taxon>
        <taxon>Cupriavidus</taxon>
    </lineage>
</organism>
<dbReference type="PROSITE" id="PS50931">
    <property type="entry name" value="HTH_LYSR"/>
    <property type="match status" value="1"/>
</dbReference>
<dbReference type="Pfam" id="PF00126">
    <property type="entry name" value="HTH_1"/>
    <property type="match status" value="1"/>
</dbReference>
<dbReference type="PANTHER" id="PTHR30118:SF15">
    <property type="entry name" value="TRANSCRIPTIONAL REGULATORY PROTEIN"/>
    <property type="match status" value="1"/>
</dbReference>
<evidence type="ECO:0000256" key="3">
    <source>
        <dbReference type="ARBA" id="ARBA00023125"/>
    </source>
</evidence>
<dbReference type="SUPFAM" id="SSF53850">
    <property type="entry name" value="Periplasmic binding protein-like II"/>
    <property type="match status" value="1"/>
</dbReference>
<proteinExistence type="inferred from homology"/>
<dbReference type="InterPro" id="IPR005119">
    <property type="entry name" value="LysR_subst-bd"/>
</dbReference>
<dbReference type="SUPFAM" id="SSF46785">
    <property type="entry name" value="Winged helix' DNA-binding domain"/>
    <property type="match status" value="1"/>
</dbReference>
<dbReference type="PRINTS" id="PR00039">
    <property type="entry name" value="HTHLYSR"/>
</dbReference>
<reference evidence="6 7" key="1">
    <citation type="submission" date="2021-03" db="EMBL/GenBank/DDBJ databases">
        <authorList>
            <person name="Peeters C."/>
        </authorList>
    </citation>
    <scope>NUCLEOTIDE SEQUENCE [LARGE SCALE GENOMIC DNA]</scope>
    <source>
        <strain evidence="6 7">LMG 26411</strain>
    </source>
</reference>
<evidence type="ECO:0000259" key="5">
    <source>
        <dbReference type="PROSITE" id="PS50931"/>
    </source>
</evidence>
<evidence type="ECO:0000256" key="4">
    <source>
        <dbReference type="ARBA" id="ARBA00023163"/>
    </source>
</evidence>
<keyword evidence="2" id="KW-0805">Transcription regulation</keyword>
<accession>A0ABN7PYR0</accession>
<name>A0ABN7PYR0_9BURK</name>
<dbReference type="InterPro" id="IPR036388">
    <property type="entry name" value="WH-like_DNA-bd_sf"/>
</dbReference>
<comment type="caution">
    <text evidence="6">The sequence shown here is derived from an EMBL/GenBank/DDBJ whole genome shotgun (WGS) entry which is preliminary data.</text>
</comment>
<dbReference type="Gene3D" id="1.10.10.10">
    <property type="entry name" value="Winged helix-like DNA-binding domain superfamily/Winged helix DNA-binding domain"/>
    <property type="match status" value="1"/>
</dbReference>
<dbReference type="InterPro" id="IPR000847">
    <property type="entry name" value="LysR_HTH_N"/>
</dbReference>
<keyword evidence="7" id="KW-1185">Reference proteome</keyword>
<feature type="domain" description="HTH lysR-type" evidence="5">
    <location>
        <begin position="30"/>
        <end position="87"/>
    </location>
</feature>
<dbReference type="InterPro" id="IPR036390">
    <property type="entry name" value="WH_DNA-bd_sf"/>
</dbReference>
<protein>
    <submittedName>
        <fullName evidence="6">HTH-type transcriptional regulator SyrM 1</fullName>
    </submittedName>
</protein>
<dbReference type="PANTHER" id="PTHR30118">
    <property type="entry name" value="HTH-TYPE TRANSCRIPTIONAL REGULATOR LEUO-RELATED"/>
    <property type="match status" value="1"/>
</dbReference>
<comment type="similarity">
    <text evidence="1">Belongs to the LysR transcriptional regulatory family.</text>
</comment>
<dbReference type="CDD" id="cd08465">
    <property type="entry name" value="PBP2_ToxR"/>
    <property type="match status" value="1"/>
</dbReference>